<proteinExistence type="predicted"/>
<reference evidence="2" key="1">
    <citation type="submission" date="2025-08" db="UniProtKB">
        <authorList>
            <consortium name="RefSeq"/>
        </authorList>
    </citation>
    <scope>IDENTIFICATION</scope>
    <source>
        <tissue evidence="2">Whole body</tissue>
    </source>
</reference>
<evidence type="ECO:0000313" key="2">
    <source>
        <dbReference type="RefSeq" id="XP_026496435.2"/>
    </source>
</evidence>
<organism evidence="1 2">
    <name type="scientific">Vanessa tameamea</name>
    <name type="common">Kamehameha butterfly</name>
    <dbReference type="NCBI Taxonomy" id="334116"/>
    <lineage>
        <taxon>Eukaryota</taxon>
        <taxon>Metazoa</taxon>
        <taxon>Ecdysozoa</taxon>
        <taxon>Arthropoda</taxon>
        <taxon>Hexapoda</taxon>
        <taxon>Insecta</taxon>
        <taxon>Pterygota</taxon>
        <taxon>Neoptera</taxon>
        <taxon>Endopterygota</taxon>
        <taxon>Lepidoptera</taxon>
        <taxon>Glossata</taxon>
        <taxon>Ditrysia</taxon>
        <taxon>Papilionoidea</taxon>
        <taxon>Nymphalidae</taxon>
        <taxon>Nymphalinae</taxon>
        <taxon>Vanessa</taxon>
    </lineage>
</organism>
<accession>A0A8B8IH65</accession>
<dbReference type="Proteomes" id="UP001652626">
    <property type="component" value="Chromosome 11"/>
</dbReference>
<protein>
    <submittedName>
        <fullName evidence="2">Uncharacterized protein LOC113400952</fullName>
    </submittedName>
</protein>
<evidence type="ECO:0000313" key="1">
    <source>
        <dbReference type="Proteomes" id="UP001652626"/>
    </source>
</evidence>
<name>A0A8B8IH65_VANTA</name>
<sequence>MSFINFLRISTGLFKKDVITFLVLRRHDLNIIDEKLRYIAVKPTASISQLRHKVWYLLDLPDYCDEIIILKSESDRELPLTDLRKGNDPQHPYILEVWLPNKIISSVLLNNMITMGNKSVNGDNYEAPDTVFDEKIKDDYKEKRIEDELSHTSIINETMALNQFRLKENHQMIKNKQCEKKTDLTCKISTSSIFFKLHGRKSRDNFANILLKIQNDLTTLTNKLSDLENRIQL</sequence>
<dbReference type="GeneID" id="113400952"/>
<dbReference type="OMA" id="PYILEVW"/>
<gene>
    <name evidence="2" type="primary">LOC113400952</name>
</gene>
<dbReference type="AlphaFoldDB" id="A0A8B8IH65"/>
<dbReference type="OrthoDB" id="3265906at2759"/>
<dbReference type="RefSeq" id="XP_026496435.2">
    <property type="nucleotide sequence ID" value="XM_026640650.2"/>
</dbReference>
<keyword evidence="1" id="KW-1185">Reference proteome</keyword>